<gene>
    <name evidence="1" type="ORF">BDR25DRAFT_349707</name>
</gene>
<sequence length="284" mass="31979">MLTHRGDTNNRIYNLDPYSHSAGRLSRARTFCFVPCPRLLTASWNNIPFNSNIIASRPWIISSSAVHRGEVVSPRKRIQRHKHGKFPDHVLSDWKEDNSQGAGFGMISGRNAGVTALNVNVSVQRLDHFYPTTHAPIGLNQDSWYISLSTTQLAHIYPGAYMLRESPEATDVMQGTLARKGMVDTANTIIRSPGSERNATVFRRKQGDRRRRILPYKSRPTNLLNWTLFDPDSESFKDDTTSIPERMVAMEAIPMLLSFELGYDVRTSSQAVSVAGVRDGRFCI</sequence>
<name>A0ACB6RBE4_9PLEO</name>
<protein>
    <submittedName>
        <fullName evidence="1">Uncharacterized protein</fullName>
    </submittedName>
</protein>
<keyword evidence="2" id="KW-1185">Reference proteome</keyword>
<reference evidence="1" key="1">
    <citation type="journal article" date="2020" name="Stud. Mycol.">
        <title>101 Dothideomycetes genomes: a test case for predicting lifestyles and emergence of pathogens.</title>
        <authorList>
            <person name="Haridas S."/>
            <person name="Albert R."/>
            <person name="Binder M."/>
            <person name="Bloem J."/>
            <person name="Labutti K."/>
            <person name="Salamov A."/>
            <person name="Andreopoulos B."/>
            <person name="Baker S."/>
            <person name="Barry K."/>
            <person name="Bills G."/>
            <person name="Bluhm B."/>
            <person name="Cannon C."/>
            <person name="Castanera R."/>
            <person name="Culley D."/>
            <person name="Daum C."/>
            <person name="Ezra D."/>
            <person name="Gonzalez J."/>
            <person name="Henrissat B."/>
            <person name="Kuo A."/>
            <person name="Liang C."/>
            <person name="Lipzen A."/>
            <person name="Lutzoni F."/>
            <person name="Magnuson J."/>
            <person name="Mondo S."/>
            <person name="Nolan M."/>
            <person name="Ohm R."/>
            <person name="Pangilinan J."/>
            <person name="Park H.-J."/>
            <person name="Ramirez L."/>
            <person name="Alfaro M."/>
            <person name="Sun H."/>
            <person name="Tritt A."/>
            <person name="Yoshinaga Y."/>
            <person name="Zwiers L.-H."/>
            <person name="Turgeon B."/>
            <person name="Goodwin S."/>
            <person name="Spatafora J."/>
            <person name="Crous P."/>
            <person name="Grigoriev I."/>
        </authorList>
    </citation>
    <scope>NUCLEOTIDE SEQUENCE</scope>
    <source>
        <strain evidence="1">ATCC 200398</strain>
    </source>
</reference>
<accession>A0ACB6RBE4</accession>
<dbReference type="Proteomes" id="UP000799755">
    <property type="component" value="Unassembled WGS sequence"/>
</dbReference>
<organism evidence="1 2">
    <name type="scientific">Lindgomyces ingoldianus</name>
    <dbReference type="NCBI Taxonomy" id="673940"/>
    <lineage>
        <taxon>Eukaryota</taxon>
        <taxon>Fungi</taxon>
        <taxon>Dikarya</taxon>
        <taxon>Ascomycota</taxon>
        <taxon>Pezizomycotina</taxon>
        <taxon>Dothideomycetes</taxon>
        <taxon>Pleosporomycetidae</taxon>
        <taxon>Pleosporales</taxon>
        <taxon>Lindgomycetaceae</taxon>
        <taxon>Lindgomyces</taxon>
    </lineage>
</organism>
<comment type="caution">
    <text evidence="1">The sequence shown here is derived from an EMBL/GenBank/DDBJ whole genome shotgun (WGS) entry which is preliminary data.</text>
</comment>
<evidence type="ECO:0000313" key="1">
    <source>
        <dbReference type="EMBL" id="KAF2476629.1"/>
    </source>
</evidence>
<dbReference type="EMBL" id="MU003494">
    <property type="protein sequence ID" value="KAF2476629.1"/>
    <property type="molecule type" value="Genomic_DNA"/>
</dbReference>
<evidence type="ECO:0000313" key="2">
    <source>
        <dbReference type="Proteomes" id="UP000799755"/>
    </source>
</evidence>
<proteinExistence type="predicted"/>